<dbReference type="AlphaFoldDB" id="A0A9P8F8H2"/>
<keyword evidence="1" id="KW-1133">Transmembrane helix</keyword>
<keyword evidence="1" id="KW-0472">Membrane</keyword>
<accession>A0A9P8F8H2</accession>
<protein>
    <submittedName>
        <fullName evidence="2">Uncharacterized protein</fullName>
    </submittedName>
</protein>
<feature type="non-terminal residue" evidence="2">
    <location>
        <position position="77"/>
    </location>
</feature>
<proteinExistence type="predicted"/>
<sequence>MAEGRAPTQAFCLPLDAAMRRDSLATIRRPGRATRLAAARIFVFVLASAFVFAFVAQVSILLLILICHGSTHRRVLT</sequence>
<dbReference type="EMBL" id="JAHFXS010004394">
    <property type="protein sequence ID" value="KAG9955690.1"/>
    <property type="molecule type" value="Genomic_DNA"/>
</dbReference>
<reference evidence="2" key="2">
    <citation type="submission" date="2021-08" db="EMBL/GenBank/DDBJ databases">
        <authorList>
            <person name="Gostincar C."/>
            <person name="Sun X."/>
            <person name="Song Z."/>
            <person name="Gunde-Cimerman N."/>
        </authorList>
    </citation>
    <scope>NUCLEOTIDE SEQUENCE</scope>
    <source>
        <strain evidence="2">EXF-9298</strain>
    </source>
</reference>
<evidence type="ECO:0000313" key="2">
    <source>
        <dbReference type="EMBL" id="KAG9955690.1"/>
    </source>
</evidence>
<name>A0A9P8F8H2_AURME</name>
<evidence type="ECO:0000313" key="3">
    <source>
        <dbReference type="Proteomes" id="UP000729357"/>
    </source>
</evidence>
<evidence type="ECO:0000256" key="1">
    <source>
        <dbReference type="SAM" id="Phobius"/>
    </source>
</evidence>
<reference evidence="2" key="1">
    <citation type="journal article" date="2021" name="J Fungi (Basel)">
        <title>Virulence traits and population genomics of the black yeast Aureobasidium melanogenum.</title>
        <authorList>
            <person name="Cernosa A."/>
            <person name="Sun X."/>
            <person name="Gostincar C."/>
            <person name="Fang C."/>
            <person name="Gunde-Cimerman N."/>
            <person name="Song Z."/>
        </authorList>
    </citation>
    <scope>NUCLEOTIDE SEQUENCE</scope>
    <source>
        <strain evidence="2">EXF-9298</strain>
    </source>
</reference>
<keyword evidence="3" id="KW-1185">Reference proteome</keyword>
<dbReference type="Proteomes" id="UP000729357">
    <property type="component" value="Unassembled WGS sequence"/>
</dbReference>
<organism evidence="2 3">
    <name type="scientific">Aureobasidium melanogenum</name>
    <name type="common">Aureobasidium pullulans var. melanogenum</name>
    <dbReference type="NCBI Taxonomy" id="46634"/>
    <lineage>
        <taxon>Eukaryota</taxon>
        <taxon>Fungi</taxon>
        <taxon>Dikarya</taxon>
        <taxon>Ascomycota</taxon>
        <taxon>Pezizomycotina</taxon>
        <taxon>Dothideomycetes</taxon>
        <taxon>Dothideomycetidae</taxon>
        <taxon>Dothideales</taxon>
        <taxon>Saccotheciaceae</taxon>
        <taxon>Aureobasidium</taxon>
    </lineage>
</organism>
<gene>
    <name evidence="2" type="ORF">KCU98_g17603</name>
</gene>
<comment type="caution">
    <text evidence="2">The sequence shown here is derived from an EMBL/GenBank/DDBJ whole genome shotgun (WGS) entry which is preliminary data.</text>
</comment>
<feature type="transmembrane region" description="Helical" evidence="1">
    <location>
        <begin position="41"/>
        <end position="66"/>
    </location>
</feature>
<keyword evidence="1" id="KW-0812">Transmembrane</keyword>